<accession>A0A3L6G8V3</accession>
<dbReference type="PANTHER" id="PTHR10131">
    <property type="entry name" value="TNF RECEPTOR ASSOCIATED FACTOR"/>
    <property type="match status" value="1"/>
</dbReference>
<evidence type="ECO:0000313" key="5">
    <source>
        <dbReference type="EMBL" id="PWZ44708.1"/>
    </source>
</evidence>
<reference evidence="5" key="1">
    <citation type="journal article" date="2018" name="Nat. Genet.">
        <title>Extensive intraspecific gene order and gene structural variations between Mo17 and other maize genomes.</title>
        <authorList>
            <person name="Sun S."/>
            <person name="Zhou Y."/>
            <person name="Chen J."/>
            <person name="Shi J."/>
            <person name="Zhao H."/>
            <person name="Zhao H."/>
            <person name="Song W."/>
            <person name="Zhang M."/>
            <person name="Cui Y."/>
            <person name="Dong X."/>
            <person name="Liu H."/>
            <person name="Ma X."/>
            <person name="Jiao Y."/>
            <person name="Wang B."/>
            <person name="Wei X."/>
            <person name="Stein J.C."/>
            <person name="Glaubitz J.C."/>
            <person name="Lu F."/>
            <person name="Yu G."/>
            <person name="Liang C."/>
            <person name="Fengler K."/>
            <person name="Li B."/>
            <person name="Rafalski A."/>
            <person name="Schnable P.S."/>
            <person name="Ware D.H."/>
            <person name="Buckler E.S."/>
            <person name="Lai J."/>
        </authorList>
    </citation>
    <scope>NUCLEOTIDE SEQUENCE [LARGE SCALE GENOMIC DNA]</scope>
    <source>
        <tissue evidence="5">Seedling</tissue>
    </source>
</reference>
<dbReference type="Pfam" id="PF02176">
    <property type="entry name" value="zf-TRAF"/>
    <property type="match status" value="1"/>
</dbReference>
<keyword evidence="2" id="KW-0863">Zinc-finger</keyword>
<evidence type="ECO:0000259" key="4">
    <source>
        <dbReference type="Pfam" id="PF02176"/>
    </source>
</evidence>
<dbReference type="InterPro" id="IPR001293">
    <property type="entry name" value="Znf_TRAF"/>
</dbReference>
<dbReference type="GO" id="GO:0008270">
    <property type="term" value="F:zinc ion binding"/>
    <property type="evidence" value="ECO:0007669"/>
    <property type="project" value="UniProtKB-KW"/>
</dbReference>
<comment type="caution">
    <text evidence="5">The sequence shown here is derived from an EMBL/GenBank/DDBJ whole genome shotgun (WGS) entry which is preliminary data.</text>
</comment>
<gene>
    <name evidence="5" type="ORF">Zm00014a_021520</name>
</gene>
<organism evidence="5">
    <name type="scientific">Zea mays</name>
    <name type="common">Maize</name>
    <dbReference type="NCBI Taxonomy" id="4577"/>
    <lineage>
        <taxon>Eukaryota</taxon>
        <taxon>Viridiplantae</taxon>
        <taxon>Streptophyta</taxon>
        <taxon>Embryophyta</taxon>
        <taxon>Tracheophyta</taxon>
        <taxon>Spermatophyta</taxon>
        <taxon>Magnoliopsida</taxon>
        <taxon>Liliopsida</taxon>
        <taxon>Poales</taxon>
        <taxon>Poaceae</taxon>
        <taxon>PACMAD clade</taxon>
        <taxon>Panicoideae</taxon>
        <taxon>Andropogonodae</taxon>
        <taxon>Andropogoneae</taxon>
        <taxon>Tripsacinae</taxon>
        <taxon>Zea</taxon>
    </lineage>
</organism>
<dbReference type="ExpressionAtlas" id="A0A3L6G8V3">
    <property type="expression patterns" value="baseline"/>
</dbReference>
<dbReference type="PANTHER" id="PTHR10131:SF158">
    <property type="entry name" value="OS04G0218900 PROTEIN"/>
    <property type="match status" value="1"/>
</dbReference>
<feature type="domain" description="TRAF-type" evidence="4">
    <location>
        <begin position="141"/>
        <end position="196"/>
    </location>
</feature>
<evidence type="ECO:0000256" key="1">
    <source>
        <dbReference type="ARBA" id="ARBA00022723"/>
    </source>
</evidence>
<dbReference type="Gene3D" id="3.30.40.10">
    <property type="entry name" value="Zinc/RING finger domain, C3HC4 (zinc finger)"/>
    <property type="match status" value="1"/>
</dbReference>
<dbReference type="EMBL" id="NCVQ01000002">
    <property type="protein sequence ID" value="PWZ44708.1"/>
    <property type="molecule type" value="Genomic_DNA"/>
</dbReference>
<evidence type="ECO:0000256" key="3">
    <source>
        <dbReference type="ARBA" id="ARBA00022833"/>
    </source>
</evidence>
<name>A0A3L6G8V3_MAIZE</name>
<protein>
    <recommendedName>
        <fullName evidence="4">TRAF-type domain-containing protein</fullName>
    </recommendedName>
</protein>
<dbReference type="InterPro" id="IPR013083">
    <property type="entry name" value="Znf_RING/FYVE/PHD"/>
</dbReference>
<dbReference type="Proteomes" id="UP000251960">
    <property type="component" value="Chromosome 10"/>
</dbReference>
<proteinExistence type="predicted"/>
<sequence length="264" mass="30211">MDGTTGDPFRSPSTVAVDLRRDMVDYITQRSDSFIADTLIESEANQDVPGAEVPDDPFETVSIFMDDFASTKRNIIGHVSGWLLTDSRNDKIDDFVQEMEATKFWPLERREAVAELLLKNVNLKTRFHCPEKVSVRCVKDHDTACVYKLLQCEQGYDKRLLRRDMDRHCITIYPMRPIKCPFGCDSSFPDRDLERHCTEFLQPHLLMVLKTIHKKGRSEQDLKDLAQKLEKFDGDGKLAKVLDARPLTNVVKDLEAKMKGGQSS</sequence>
<evidence type="ECO:0000256" key="2">
    <source>
        <dbReference type="ARBA" id="ARBA00022771"/>
    </source>
</evidence>
<keyword evidence="3" id="KW-0862">Zinc</keyword>
<keyword evidence="1" id="KW-0479">Metal-binding</keyword>
<dbReference type="AlphaFoldDB" id="A0A3L6G8V3"/>